<dbReference type="InterPro" id="IPR002513">
    <property type="entry name" value="Tn3_Tnp_DDE_dom"/>
</dbReference>
<sequence>MRRYLFTVFGFGCKLGASQTTGHAAASIKRHSLHRINAQHIDAGKLQAAVAELITHEFTQGACKGGQWQVVL</sequence>
<evidence type="ECO:0000259" key="1">
    <source>
        <dbReference type="Pfam" id="PF01526"/>
    </source>
</evidence>
<feature type="domain" description="Tn3 transposase DDE" evidence="1">
    <location>
        <begin position="2"/>
        <end position="57"/>
    </location>
</feature>
<comment type="caution">
    <text evidence="2">The sequence shown here is derived from an EMBL/GenBank/DDBJ whole genome shotgun (WGS) entry which is preliminary data.</text>
</comment>
<evidence type="ECO:0000313" key="3">
    <source>
        <dbReference type="Proteomes" id="UP000471640"/>
    </source>
</evidence>
<dbReference type="Pfam" id="PF01526">
    <property type="entry name" value="DDE_Tnp_Tn3"/>
    <property type="match status" value="1"/>
</dbReference>
<organism evidence="2 3">
    <name type="scientific">Thiorhodococcus mannitoliphagus</name>
    <dbReference type="NCBI Taxonomy" id="329406"/>
    <lineage>
        <taxon>Bacteria</taxon>
        <taxon>Pseudomonadati</taxon>
        <taxon>Pseudomonadota</taxon>
        <taxon>Gammaproteobacteria</taxon>
        <taxon>Chromatiales</taxon>
        <taxon>Chromatiaceae</taxon>
        <taxon>Thiorhodococcus</taxon>
    </lineage>
</organism>
<name>A0A6P1DV64_9GAMM</name>
<gene>
    <name evidence="2" type="ORF">G3480_06385</name>
</gene>
<dbReference type="GO" id="GO:0004803">
    <property type="term" value="F:transposase activity"/>
    <property type="evidence" value="ECO:0007669"/>
    <property type="project" value="InterPro"/>
</dbReference>
<dbReference type="Proteomes" id="UP000471640">
    <property type="component" value="Unassembled WGS sequence"/>
</dbReference>
<keyword evidence="3" id="KW-1185">Reference proteome</keyword>
<protein>
    <submittedName>
        <fullName evidence="2">Transposase</fullName>
    </submittedName>
</protein>
<accession>A0A6P1DV64</accession>
<evidence type="ECO:0000313" key="2">
    <source>
        <dbReference type="EMBL" id="NEX19942.1"/>
    </source>
</evidence>
<dbReference type="RefSeq" id="WP_164652855.1">
    <property type="nucleotide sequence ID" value="NZ_JAAIJR010000018.1"/>
</dbReference>
<proteinExistence type="predicted"/>
<dbReference type="GO" id="GO:0006313">
    <property type="term" value="P:DNA transposition"/>
    <property type="evidence" value="ECO:0007669"/>
    <property type="project" value="InterPro"/>
</dbReference>
<dbReference type="EMBL" id="JAAIJR010000018">
    <property type="protein sequence ID" value="NEX19942.1"/>
    <property type="molecule type" value="Genomic_DNA"/>
</dbReference>
<reference evidence="3" key="1">
    <citation type="journal article" date="2020" name="Microbiol. Resour. Announc.">
        <title>Draft Genome Sequences of Thiorhodococcus mannitoliphagus and Thiorhodococcus minor, Purple Sulfur Photosynthetic Bacteria in the Gammaproteobacterial Family Chromatiaceae.</title>
        <authorList>
            <person name="Aviles F.A."/>
            <person name="Meyer T.E."/>
            <person name="Kyndt J.A."/>
        </authorList>
    </citation>
    <scope>NUCLEOTIDE SEQUENCE [LARGE SCALE GENOMIC DNA]</scope>
    <source>
        <strain evidence="3">DSM 18266</strain>
    </source>
</reference>
<reference evidence="2 3" key="2">
    <citation type="submission" date="2020-02" db="EMBL/GenBank/DDBJ databases">
        <title>Genome sequences of Thiorhodococcus mannitoliphagus and Thiorhodococcus minor, purple sulfur photosynthetic bacteria in the gammaproteobacterial family, Chromatiaceae.</title>
        <authorList>
            <person name="Aviles F.A."/>
            <person name="Meyer T.E."/>
            <person name="Kyndt J.A."/>
        </authorList>
    </citation>
    <scope>NUCLEOTIDE SEQUENCE [LARGE SCALE GENOMIC DNA]</scope>
    <source>
        <strain evidence="2 3">DSM 18266</strain>
    </source>
</reference>
<dbReference type="AlphaFoldDB" id="A0A6P1DV64"/>